<evidence type="ECO:0000313" key="1">
    <source>
        <dbReference type="EMBL" id="CUO82637.1"/>
    </source>
</evidence>
<organism evidence="1 2">
    <name type="scientific">Clostridium disporicum</name>
    <dbReference type="NCBI Taxonomy" id="84024"/>
    <lineage>
        <taxon>Bacteria</taxon>
        <taxon>Bacillati</taxon>
        <taxon>Bacillota</taxon>
        <taxon>Clostridia</taxon>
        <taxon>Eubacteriales</taxon>
        <taxon>Clostridiaceae</taxon>
        <taxon>Clostridium</taxon>
    </lineage>
</organism>
<dbReference type="AlphaFoldDB" id="A0A174IAI9"/>
<sequence>MEFKFKYNEKEYILNEQNLEYFVNDEVNPIMDVNEEKIIEILNNSDKVDFSKAYFDLPCENCKTGLEEKKKFFDFLGFNFYIYAKDRKYVVSTLDREYEGMSFNRLQKSGKVNESYIVIINVCKHCGSYSIEIEEFEV</sequence>
<name>A0A174IAI9_9CLOT</name>
<dbReference type="Pfam" id="PF12653">
    <property type="entry name" value="DUF3785"/>
    <property type="match status" value="1"/>
</dbReference>
<gene>
    <name evidence="1" type="ORF">ERS852470_03480</name>
</gene>
<dbReference type="GeneID" id="83013219"/>
<dbReference type="OrthoDB" id="1751102at2"/>
<dbReference type="RefSeq" id="WP_042402131.1">
    <property type="nucleotide sequence ID" value="NZ_CYZV01000060.1"/>
</dbReference>
<protein>
    <submittedName>
        <fullName evidence="1">Protein of uncharacterized function (DUF3785)</fullName>
    </submittedName>
</protein>
<reference evidence="1 2" key="1">
    <citation type="submission" date="2015-09" db="EMBL/GenBank/DDBJ databases">
        <authorList>
            <consortium name="Pathogen Informatics"/>
        </authorList>
    </citation>
    <scope>NUCLEOTIDE SEQUENCE [LARGE SCALE GENOMIC DNA]</scope>
    <source>
        <strain evidence="1 2">2789STDY5834855</strain>
    </source>
</reference>
<dbReference type="EMBL" id="CYZV01000060">
    <property type="protein sequence ID" value="CUO82637.1"/>
    <property type="molecule type" value="Genomic_DNA"/>
</dbReference>
<accession>A0A174IAI9</accession>
<dbReference type="Proteomes" id="UP000095558">
    <property type="component" value="Unassembled WGS sequence"/>
</dbReference>
<proteinExistence type="predicted"/>
<dbReference type="InterPro" id="IPR024210">
    <property type="entry name" value="DUF3785"/>
</dbReference>
<evidence type="ECO:0000313" key="2">
    <source>
        <dbReference type="Proteomes" id="UP000095558"/>
    </source>
</evidence>